<reference evidence="3" key="1">
    <citation type="journal article" date="2014" name="Proc. Natl. Acad. Sci. U.S.A.">
        <title>Extensive sampling of basidiomycete genomes demonstrates inadequacy of the white-rot/brown-rot paradigm for wood decay fungi.</title>
        <authorList>
            <person name="Riley R."/>
            <person name="Salamov A.A."/>
            <person name="Brown D.W."/>
            <person name="Nagy L.G."/>
            <person name="Floudas D."/>
            <person name="Held B.W."/>
            <person name="Levasseur A."/>
            <person name="Lombard V."/>
            <person name="Morin E."/>
            <person name="Otillar R."/>
            <person name="Lindquist E.A."/>
            <person name="Sun H."/>
            <person name="LaButti K.M."/>
            <person name="Schmutz J."/>
            <person name="Jabbour D."/>
            <person name="Luo H."/>
            <person name="Baker S.E."/>
            <person name="Pisabarro A.G."/>
            <person name="Walton J.D."/>
            <person name="Blanchette R.A."/>
            <person name="Henrissat B."/>
            <person name="Martin F."/>
            <person name="Cullen D."/>
            <person name="Hibbett D.S."/>
            <person name="Grigoriev I.V."/>
        </authorList>
    </citation>
    <scope>NUCLEOTIDE SEQUENCE [LARGE SCALE GENOMIC DNA]</scope>
    <source>
        <strain evidence="3">MUCL 33604</strain>
    </source>
</reference>
<gene>
    <name evidence="2" type="ORF">JAAARDRAFT_49803</name>
</gene>
<sequence>MSSSDDELDRAMAASSPISTPIRLSNQLGKRTRQELPSGSDDDEEEDQLSSAAGAPTLSSSVALATRTLKQFTGRITKKLKLRPEQVADLDKLIVCSSIERDIMVYAKLNALENQLQKVVTAQPEFKVSDHLDARIKKDRFDLPPNVERNPADWAKVMSHITYHQTQVRSNWKKGLRTSMDAKDPADHTDIFTLATSLTEGQCQVTVEFCAHLSVMRKVYTSDSDYWTKVDQKLRDIRALAEKKAAEAAGDGPVDPKEVQKRINKAMHHYLEKDRKKHGSEVEEIEEQPQDDYQQEIDDSIAAFGIN</sequence>
<evidence type="ECO:0000256" key="1">
    <source>
        <dbReference type="SAM" id="MobiDB-lite"/>
    </source>
</evidence>
<feature type="compositionally biased region" description="Polar residues" evidence="1">
    <location>
        <begin position="16"/>
        <end position="29"/>
    </location>
</feature>
<dbReference type="AlphaFoldDB" id="A0A067PHH6"/>
<dbReference type="InParanoid" id="A0A067PHH6"/>
<dbReference type="OrthoDB" id="3236341at2759"/>
<name>A0A067PHH6_9AGAM</name>
<dbReference type="EMBL" id="KL197734">
    <property type="protein sequence ID" value="KDQ53305.1"/>
    <property type="molecule type" value="Genomic_DNA"/>
</dbReference>
<feature type="region of interest" description="Disordered" evidence="1">
    <location>
        <begin position="273"/>
        <end position="294"/>
    </location>
</feature>
<feature type="region of interest" description="Disordered" evidence="1">
    <location>
        <begin position="1"/>
        <end position="56"/>
    </location>
</feature>
<evidence type="ECO:0000313" key="3">
    <source>
        <dbReference type="Proteomes" id="UP000027265"/>
    </source>
</evidence>
<keyword evidence="3" id="KW-1185">Reference proteome</keyword>
<protein>
    <submittedName>
        <fullName evidence="2">Uncharacterized protein</fullName>
    </submittedName>
</protein>
<organism evidence="2 3">
    <name type="scientific">Jaapia argillacea MUCL 33604</name>
    <dbReference type="NCBI Taxonomy" id="933084"/>
    <lineage>
        <taxon>Eukaryota</taxon>
        <taxon>Fungi</taxon>
        <taxon>Dikarya</taxon>
        <taxon>Basidiomycota</taxon>
        <taxon>Agaricomycotina</taxon>
        <taxon>Agaricomycetes</taxon>
        <taxon>Agaricomycetidae</taxon>
        <taxon>Jaapiales</taxon>
        <taxon>Jaapiaceae</taxon>
        <taxon>Jaapia</taxon>
    </lineage>
</organism>
<feature type="compositionally biased region" description="Acidic residues" evidence="1">
    <location>
        <begin position="282"/>
        <end position="294"/>
    </location>
</feature>
<dbReference type="HOGENOM" id="CLU_821362_0_0_1"/>
<evidence type="ECO:0000313" key="2">
    <source>
        <dbReference type="EMBL" id="KDQ53305.1"/>
    </source>
</evidence>
<dbReference type="Proteomes" id="UP000027265">
    <property type="component" value="Unassembled WGS sequence"/>
</dbReference>
<proteinExistence type="predicted"/>
<accession>A0A067PHH6</accession>